<dbReference type="Pfam" id="PF00128">
    <property type="entry name" value="Alpha-amylase"/>
    <property type="match status" value="1"/>
</dbReference>
<dbReference type="InterPro" id="IPR006047">
    <property type="entry name" value="GH13_cat_dom"/>
</dbReference>
<evidence type="ECO:0000256" key="3">
    <source>
        <dbReference type="ARBA" id="ARBA00023295"/>
    </source>
</evidence>
<dbReference type="SUPFAM" id="SSF51011">
    <property type="entry name" value="Glycosyl hydrolase domain"/>
    <property type="match status" value="1"/>
</dbReference>
<dbReference type="Gene3D" id="2.60.40.1180">
    <property type="entry name" value="Golgi alpha-mannosidase II"/>
    <property type="match status" value="1"/>
</dbReference>
<sequence length="714" mass="80111">MKNTELPTDGSSAAQPSAPVSPNDYTTRPGKPYPLGATPDAEGTNFALFSGNATAVYLCLYDPQDPSRELVSIPVTERTELIWHIYINDIQPGQLYGYRVDGPYDPEAGHYFNPYKLLLDPYAKAIHAPVVHDDSFLGYDYKEEGEERVLVMDTEDSGPTMPKSIVVDSAFDWDDDTAPDVPMARSVIYEVHVKGFTHQHPTIPEEIRGTYAGMAAPESIDYLKKLGVTAVELLPVHQFTNESYWGYNSIGFFAPQNTYSASGMMGGQVTEFKEMVKALHKAGIEVILDVVYNHTAEGNQMGPTLSMKGIDNRAYYRQVEENPIYFNDFTGTGNTVDLTHPRTLQLVMDSLRYWVTEMHVDGFRFDLASALIRDEAEAGRVSSFLDTVAQDPVLAQVKLIAEPWDIGSYHVGQFPVSWAEWNGKYRDCVRKFWKGDAHQVPELASRLLGSPDLYANDGRSPVNSVNLITAHDGFTLNDLVSYNEKHNEANGEDNRDGANDNESWNHGAEGPTDAPEINQLRERQKRNFLATLLLSQGTPMLVMGDECGRTQNGNNNVYNQDNELSWMNWNWTEDQQALFDFTSRLTALRAQMPLLRRRKFYDGEQITWVRPDGHPFTDEDWANGDTRCVGLYINGDAVTDQEEDGTAVEPDHLLWVLNAYWEELPFHLPKPGRGHQWAVVVNSADQTANPEGHKVSVKIPFMIPGRSSVLLKVV</sequence>
<feature type="compositionally biased region" description="Low complexity" evidence="4">
    <location>
        <begin position="11"/>
        <end position="22"/>
    </location>
</feature>
<evidence type="ECO:0000313" key="7">
    <source>
        <dbReference type="Proteomes" id="UP000488299"/>
    </source>
</evidence>
<dbReference type="AlphaFoldDB" id="A0A7J5U403"/>
<dbReference type="InterPro" id="IPR017853">
    <property type="entry name" value="GH"/>
</dbReference>
<dbReference type="SUPFAM" id="SSF81296">
    <property type="entry name" value="E set domains"/>
    <property type="match status" value="1"/>
</dbReference>
<dbReference type="RefSeq" id="WP_152121781.1">
    <property type="nucleotide sequence ID" value="NZ_WELI01000001.1"/>
</dbReference>
<gene>
    <name evidence="6" type="primary">glgX</name>
    <name evidence="6" type="ORF">F5984_00420</name>
</gene>
<dbReference type="NCBIfam" id="TIGR02100">
    <property type="entry name" value="glgX_debranch"/>
    <property type="match status" value="1"/>
</dbReference>
<dbReference type="InterPro" id="IPR011837">
    <property type="entry name" value="Glycogen_debranch_GlgX"/>
</dbReference>
<evidence type="ECO:0000259" key="5">
    <source>
        <dbReference type="SMART" id="SM00642"/>
    </source>
</evidence>
<comment type="similarity">
    <text evidence="1">Belongs to the glycosyl hydrolase 13 family.</text>
</comment>
<accession>A0A7J5U403</accession>
<feature type="region of interest" description="Disordered" evidence="4">
    <location>
        <begin position="487"/>
        <end position="514"/>
    </location>
</feature>
<feature type="domain" description="Glycosyl hydrolase family 13 catalytic" evidence="5">
    <location>
        <begin position="190"/>
        <end position="589"/>
    </location>
</feature>
<dbReference type="Pfam" id="PF02922">
    <property type="entry name" value="CBM_48"/>
    <property type="match status" value="1"/>
</dbReference>
<keyword evidence="2" id="KW-0378">Hydrolase</keyword>
<keyword evidence="7" id="KW-1185">Reference proteome</keyword>
<dbReference type="Gene3D" id="3.20.20.80">
    <property type="entry name" value="Glycosidases"/>
    <property type="match status" value="1"/>
</dbReference>
<evidence type="ECO:0000313" key="6">
    <source>
        <dbReference type="EMBL" id="KAB7732461.1"/>
    </source>
</evidence>
<dbReference type="CDD" id="cd02856">
    <property type="entry name" value="E_set_GDE_Isoamylase_N"/>
    <property type="match status" value="1"/>
</dbReference>
<organism evidence="6 7">
    <name type="scientific">Rudanella paleaurantiibacter</name>
    <dbReference type="NCBI Taxonomy" id="2614655"/>
    <lineage>
        <taxon>Bacteria</taxon>
        <taxon>Pseudomonadati</taxon>
        <taxon>Bacteroidota</taxon>
        <taxon>Cytophagia</taxon>
        <taxon>Cytophagales</taxon>
        <taxon>Cytophagaceae</taxon>
        <taxon>Rudanella</taxon>
    </lineage>
</organism>
<comment type="caution">
    <text evidence="6">The sequence shown here is derived from an EMBL/GenBank/DDBJ whole genome shotgun (WGS) entry which is preliminary data.</text>
</comment>
<dbReference type="Proteomes" id="UP000488299">
    <property type="component" value="Unassembled WGS sequence"/>
</dbReference>
<dbReference type="InterPro" id="IPR004193">
    <property type="entry name" value="Glyco_hydro_13_N"/>
</dbReference>
<dbReference type="GO" id="GO:0004135">
    <property type="term" value="F:amylo-alpha-1,6-glucosidase activity"/>
    <property type="evidence" value="ECO:0007669"/>
    <property type="project" value="InterPro"/>
</dbReference>
<proteinExistence type="inferred from homology"/>
<dbReference type="SUPFAM" id="SSF51445">
    <property type="entry name" value="(Trans)glycosidases"/>
    <property type="match status" value="1"/>
</dbReference>
<dbReference type="InterPro" id="IPR013780">
    <property type="entry name" value="Glyco_hydro_b"/>
</dbReference>
<evidence type="ECO:0000256" key="1">
    <source>
        <dbReference type="ARBA" id="ARBA00008061"/>
    </source>
</evidence>
<dbReference type="CDD" id="cd11326">
    <property type="entry name" value="AmyAc_Glg_debranch"/>
    <property type="match status" value="1"/>
</dbReference>
<dbReference type="InterPro" id="IPR013783">
    <property type="entry name" value="Ig-like_fold"/>
</dbReference>
<dbReference type="SMART" id="SM00642">
    <property type="entry name" value="Aamy"/>
    <property type="match status" value="1"/>
</dbReference>
<dbReference type="EMBL" id="WELI01000001">
    <property type="protein sequence ID" value="KAB7732461.1"/>
    <property type="molecule type" value="Genomic_DNA"/>
</dbReference>
<evidence type="ECO:0000256" key="2">
    <source>
        <dbReference type="ARBA" id="ARBA00022801"/>
    </source>
</evidence>
<dbReference type="Gene3D" id="2.60.40.10">
    <property type="entry name" value="Immunoglobulins"/>
    <property type="match status" value="1"/>
</dbReference>
<feature type="compositionally biased region" description="Polar residues" evidence="4">
    <location>
        <begin position="1"/>
        <end position="10"/>
    </location>
</feature>
<dbReference type="InterPro" id="IPR044505">
    <property type="entry name" value="GlgX_Isoamylase_N_E_set"/>
</dbReference>
<feature type="region of interest" description="Disordered" evidence="4">
    <location>
        <begin position="1"/>
        <end position="37"/>
    </location>
</feature>
<protein>
    <submittedName>
        <fullName evidence="6">Glycogen debranching protein GlgX</fullName>
    </submittedName>
</protein>
<feature type="compositionally biased region" description="Basic and acidic residues" evidence="4">
    <location>
        <begin position="487"/>
        <end position="498"/>
    </location>
</feature>
<dbReference type="PANTHER" id="PTHR43002">
    <property type="entry name" value="GLYCOGEN DEBRANCHING ENZYME"/>
    <property type="match status" value="1"/>
</dbReference>
<evidence type="ECO:0000256" key="4">
    <source>
        <dbReference type="SAM" id="MobiDB-lite"/>
    </source>
</evidence>
<dbReference type="InterPro" id="IPR014756">
    <property type="entry name" value="Ig_E-set"/>
</dbReference>
<name>A0A7J5U403_9BACT</name>
<keyword evidence="3" id="KW-0326">Glycosidase</keyword>
<dbReference type="GO" id="GO:0005980">
    <property type="term" value="P:glycogen catabolic process"/>
    <property type="evidence" value="ECO:0007669"/>
    <property type="project" value="InterPro"/>
</dbReference>
<reference evidence="6 7" key="1">
    <citation type="submission" date="2019-10" db="EMBL/GenBank/DDBJ databases">
        <title>Rudanella paleaurantiibacter sp. nov., isolated from sludge.</title>
        <authorList>
            <person name="Xu S.Q."/>
        </authorList>
    </citation>
    <scope>NUCLEOTIDE SEQUENCE [LARGE SCALE GENOMIC DNA]</scope>
    <source>
        <strain evidence="6 7">HX-22-17</strain>
    </source>
</reference>